<dbReference type="CDD" id="cd04657">
    <property type="entry name" value="Piwi_ago-like"/>
    <property type="match status" value="1"/>
</dbReference>
<dbReference type="InterPro" id="IPR036397">
    <property type="entry name" value="RNaseH_sf"/>
</dbReference>
<reference evidence="3 4" key="1">
    <citation type="journal article" date="2018" name="New Phytol.">
        <title>Comparative genomics and transcriptomics depict ericoid mycorrhizal fungi as versatile saprotrophs and plant mutualists.</title>
        <authorList>
            <person name="Martino E."/>
            <person name="Morin E."/>
            <person name="Grelet G.A."/>
            <person name="Kuo A."/>
            <person name="Kohler A."/>
            <person name="Daghino S."/>
            <person name="Barry K.W."/>
            <person name="Cichocki N."/>
            <person name="Clum A."/>
            <person name="Dockter R.B."/>
            <person name="Hainaut M."/>
            <person name="Kuo R.C."/>
            <person name="LaButti K."/>
            <person name="Lindahl B.D."/>
            <person name="Lindquist E.A."/>
            <person name="Lipzen A."/>
            <person name="Khouja H.R."/>
            <person name="Magnuson J."/>
            <person name="Murat C."/>
            <person name="Ohm R.A."/>
            <person name="Singer S.W."/>
            <person name="Spatafora J.W."/>
            <person name="Wang M."/>
            <person name="Veneault-Fourrey C."/>
            <person name="Henrissat B."/>
            <person name="Grigoriev I.V."/>
            <person name="Martin F.M."/>
            <person name="Perotto S."/>
        </authorList>
    </citation>
    <scope>NUCLEOTIDE SEQUENCE [LARGE SCALE GENOMIC DNA]</scope>
    <source>
        <strain evidence="3 4">ATCC 22711</strain>
    </source>
</reference>
<dbReference type="GO" id="GO:0003723">
    <property type="term" value="F:RNA binding"/>
    <property type="evidence" value="ECO:0007669"/>
    <property type="project" value="InterPro"/>
</dbReference>
<dbReference type="Gene3D" id="2.170.260.10">
    <property type="entry name" value="paz domain"/>
    <property type="match status" value="1"/>
</dbReference>
<name>A0A2T3AWJ9_AMORE</name>
<feature type="domain" description="Piwi" evidence="2">
    <location>
        <begin position="569"/>
        <end position="888"/>
    </location>
</feature>
<dbReference type="SUPFAM" id="SSF101690">
    <property type="entry name" value="PAZ domain"/>
    <property type="match status" value="2"/>
</dbReference>
<dbReference type="InParanoid" id="A0A2T3AWJ9"/>
<dbReference type="InterPro" id="IPR036085">
    <property type="entry name" value="PAZ_dom_sf"/>
</dbReference>
<dbReference type="Pfam" id="PF08699">
    <property type="entry name" value="ArgoL1"/>
    <property type="match status" value="1"/>
</dbReference>
<dbReference type="Gene3D" id="3.40.50.2300">
    <property type="match status" value="1"/>
</dbReference>
<dbReference type="SMART" id="SM01163">
    <property type="entry name" value="DUF1785"/>
    <property type="match status" value="1"/>
</dbReference>
<proteinExistence type="predicted"/>
<dbReference type="SMART" id="SM00950">
    <property type="entry name" value="Piwi"/>
    <property type="match status" value="1"/>
</dbReference>
<dbReference type="Pfam" id="PF02171">
    <property type="entry name" value="Piwi"/>
    <property type="match status" value="1"/>
</dbReference>
<organism evidence="3 4">
    <name type="scientific">Amorphotheca resinae ATCC 22711</name>
    <dbReference type="NCBI Taxonomy" id="857342"/>
    <lineage>
        <taxon>Eukaryota</taxon>
        <taxon>Fungi</taxon>
        <taxon>Dikarya</taxon>
        <taxon>Ascomycota</taxon>
        <taxon>Pezizomycotina</taxon>
        <taxon>Leotiomycetes</taxon>
        <taxon>Helotiales</taxon>
        <taxon>Amorphothecaceae</taxon>
        <taxon>Amorphotheca</taxon>
    </lineage>
</organism>
<dbReference type="Proteomes" id="UP000241818">
    <property type="component" value="Unassembled WGS sequence"/>
</dbReference>
<feature type="region of interest" description="Disordered" evidence="1">
    <location>
        <begin position="315"/>
        <end position="339"/>
    </location>
</feature>
<dbReference type="InterPro" id="IPR045246">
    <property type="entry name" value="Piwi_ago-like"/>
</dbReference>
<dbReference type="InterPro" id="IPR003100">
    <property type="entry name" value="PAZ_dom"/>
</dbReference>
<evidence type="ECO:0000313" key="3">
    <source>
        <dbReference type="EMBL" id="PSS13057.1"/>
    </source>
</evidence>
<sequence length="927" mass="102316">MKNAGGIGALGNLALTSAFPLRPGHGTQGRKIAVYANYFKIQTAPNLTLTRYSVEVTPEATGKKLRRIFQLLLELPEFAGVGTEWKSMIISRQPLNIPPDYHVAIPYRAEGEDEALERAITYTVRVVTPISLAVSDLVNYLSATSTGPAFPHKAEVLQGLNALLGHHPQSHDGVVSIGQNRHFSVDRSQRNLHNIQVLGGGLESLRGYFQSVRPATGGLLLNVNVTHGVFFQPDRLSELFPKMGTGNRVTLEKKIKRIRVKVIHLPAKKSKQTNQEIPRIKTIFGLAHPQDGRSDEHPPQIASFGAGPRDVKFWLGEAPPAAGTSKGKGKPPKKPTGPALPTNRYISVFDYFKAKYPNIPLKENLPVVNVGNRENPSYLPAEVCVVLPGQTIKRRLSPDQTQQMITFACRKPWENGTSIVDDGKAVLGLNPSPNSILVGRSLITVAARLLPPPAIKYKDLRNREMSIVPKFGSWNMINTRFHTASALGPWTYIWFKSNRGSTPFNERHVNDTVMKFADFLANAGINADGFIQHPPPPVITLQDGLEGANDEVIKTIFRRMYDAKSRPRFVLVILPYNDVAIYNSIKTVADTKAGIHTVCVVAQKFMKPQRQEQYFGNISLKFNLKAGGINQTLDPKQLGIIAEGKTMVVGLDVTHPSPGSKEGAPSAAGIVASVDKFLGQWPGAFSLQEGRKEMVSALESLFLSRLKLWEKRNRQLPENIIIYRDGVSEGQYQLVIEQELPLIRNACRQAYPATATKQGYPKLTIAVCGKRHHTRFYPAHEGEADRSSNCAPGTVVDRGVTEVRGWDFFLQPHACLQGTARTGHYYVVLDEILRTRPVKPPFQNPSDALEDLTHNMCHLFGRATKAVSLCPPAYYADLLCTRLRCYLSDQFDPNDSSATPSVVSGGASQTSLDISIAENLKDTMFYI</sequence>
<dbReference type="InterPro" id="IPR003165">
    <property type="entry name" value="Piwi"/>
</dbReference>
<accession>A0A2T3AWJ9</accession>
<evidence type="ECO:0000259" key="2">
    <source>
        <dbReference type="PROSITE" id="PS50822"/>
    </source>
</evidence>
<dbReference type="SUPFAM" id="SSF53098">
    <property type="entry name" value="Ribonuclease H-like"/>
    <property type="match status" value="1"/>
</dbReference>
<dbReference type="Pfam" id="PF02170">
    <property type="entry name" value="PAZ"/>
    <property type="match status" value="1"/>
</dbReference>
<dbReference type="OrthoDB" id="10252740at2759"/>
<dbReference type="RefSeq" id="XP_024719048.1">
    <property type="nucleotide sequence ID" value="XM_024869335.1"/>
</dbReference>
<evidence type="ECO:0000256" key="1">
    <source>
        <dbReference type="SAM" id="MobiDB-lite"/>
    </source>
</evidence>
<dbReference type="STRING" id="857342.A0A2T3AWJ9"/>
<dbReference type="InterPro" id="IPR012337">
    <property type="entry name" value="RNaseH-like_sf"/>
</dbReference>
<dbReference type="GeneID" id="36577416"/>
<dbReference type="PROSITE" id="PS50822">
    <property type="entry name" value="PIWI"/>
    <property type="match status" value="1"/>
</dbReference>
<gene>
    <name evidence="3" type="ORF">M430DRAFT_68200</name>
</gene>
<dbReference type="AlphaFoldDB" id="A0A2T3AWJ9"/>
<keyword evidence="4" id="KW-1185">Reference proteome</keyword>
<dbReference type="InterPro" id="IPR014811">
    <property type="entry name" value="ArgoL1"/>
</dbReference>
<dbReference type="InterPro" id="IPR032474">
    <property type="entry name" value="Argonaute_N"/>
</dbReference>
<dbReference type="Gene3D" id="3.30.420.10">
    <property type="entry name" value="Ribonuclease H-like superfamily/Ribonuclease H"/>
    <property type="match status" value="1"/>
</dbReference>
<dbReference type="Pfam" id="PF16486">
    <property type="entry name" value="ArgoN"/>
    <property type="match status" value="1"/>
</dbReference>
<dbReference type="EMBL" id="KZ679014">
    <property type="protein sequence ID" value="PSS13057.1"/>
    <property type="molecule type" value="Genomic_DNA"/>
</dbReference>
<evidence type="ECO:0000313" key="4">
    <source>
        <dbReference type="Proteomes" id="UP000241818"/>
    </source>
</evidence>
<dbReference type="CDD" id="cd02846">
    <property type="entry name" value="PAZ_argonaute_like"/>
    <property type="match status" value="1"/>
</dbReference>
<dbReference type="PANTHER" id="PTHR22891">
    <property type="entry name" value="EUKARYOTIC TRANSLATION INITIATION FACTOR 2C"/>
    <property type="match status" value="1"/>
</dbReference>
<protein>
    <recommendedName>
        <fullName evidence="2">Piwi domain-containing protein</fullName>
    </recommendedName>
</protein>